<evidence type="ECO:0000313" key="6">
    <source>
        <dbReference type="EMBL" id="GGA22139.1"/>
    </source>
</evidence>
<reference evidence="7" key="1">
    <citation type="journal article" date="2019" name="Int. J. Syst. Evol. Microbiol.">
        <title>The Global Catalogue of Microorganisms (GCM) 10K type strain sequencing project: providing services to taxonomists for standard genome sequencing and annotation.</title>
        <authorList>
            <consortium name="The Broad Institute Genomics Platform"/>
            <consortium name="The Broad Institute Genome Sequencing Center for Infectious Disease"/>
            <person name="Wu L."/>
            <person name="Ma J."/>
        </authorList>
    </citation>
    <scope>NUCLEOTIDE SEQUENCE [LARGE SCALE GENOMIC DNA]</scope>
    <source>
        <strain evidence="7">CGMCC 1.15439</strain>
    </source>
</reference>
<accession>A0ABQ1FN81</accession>
<protein>
    <recommendedName>
        <fullName evidence="8">Type IV secretion system protein VirB6</fullName>
    </recommendedName>
</protein>
<feature type="transmembrane region" description="Helical" evidence="5">
    <location>
        <begin position="173"/>
        <end position="193"/>
    </location>
</feature>
<keyword evidence="3 5" id="KW-1133">Transmembrane helix</keyword>
<dbReference type="RefSeq" id="WP_188792953.1">
    <property type="nucleotide sequence ID" value="NZ_BMJA01000001.1"/>
</dbReference>
<evidence type="ECO:0000256" key="3">
    <source>
        <dbReference type="ARBA" id="ARBA00022989"/>
    </source>
</evidence>
<sequence>MLNTDFVFFVIIYNWLDKEIGIFTDHLFGNAMQWVAAMAYVLVTLWIMFTGYRALTGTLHEPLMATVVRMAKVVVIMSAATSMSFFGSSLSDFVTKDLNHSINQLVTGDDASINASIDRNLAITEVAMTAIDAVQLGTGDAADQSAASDKSMSKYLAMFGTAGPPLTAATMLLMYRFAIALFIGLGPIFILCLMFDQTKTLFQRWLMYGISTLFSMAVLNVVVAMVMKLSLAIAGAVWTGKLLSKFLFDQQQGITHVSLEQGGIGLILTMLIITVPPMAANFFQGTLGNFMHYSGFGNGNEKWKKVNVIKNNTNLS</sequence>
<name>A0ABQ1FN81_9GAMM</name>
<keyword evidence="2 5" id="KW-0812">Transmembrane</keyword>
<feature type="transmembrane region" description="Helical" evidence="5">
    <location>
        <begin position="67"/>
        <end position="86"/>
    </location>
</feature>
<comment type="subcellular location">
    <subcellularLocation>
        <location evidence="1">Membrane</location>
        <topology evidence="1">Multi-pass membrane protein</topology>
    </subcellularLocation>
</comment>
<gene>
    <name evidence="6" type="primary">virB6</name>
    <name evidence="6" type="ORF">GCM10010981_07910</name>
</gene>
<keyword evidence="7" id="KW-1185">Reference proteome</keyword>
<feature type="transmembrane region" description="Helical" evidence="5">
    <location>
        <begin position="34"/>
        <end position="55"/>
    </location>
</feature>
<evidence type="ECO:0000256" key="4">
    <source>
        <dbReference type="ARBA" id="ARBA00023136"/>
    </source>
</evidence>
<evidence type="ECO:0000256" key="1">
    <source>
        <dbReference type="ARBA" id="ARBA00004141"/>
    </source>
</evidence>
<comment type="caution">
    <text evidence="6">The sequence shown here is derived from an EMBL/GenBank/DDBJ whole genome shotgun (WGS) entry which is preliminary data.</text>
</comment>
<dbReference type="Pfam" id="PF04610">
    <property type="entry name" value="TrbL"/>
    <property type="match status" value="1"/>
</dbReference>
<dbReference type="Proteomes" id="UP000620046">
    <property type="component" value="Unassembled WGS sequence"/>
</dbReference>
<keyword evidence="4 5" id="KW-0472">Membrane</keyword>
<dbReference type="EMBL" id="BMJA01000001">
    <property type="protein sequence ID" value="GGA22139.1"/>
    <property type="molecule type" value="Genomic_DNA"/>
</dbReference>
<evidence type="ECO:0000256" key="2">
    <source>
        <dbReference type="ARBA" id="ARBA00022692"/>
    </source>
</evidence>
<feature type="transmembrane region" description="Helical" evidence="5">
    <location>
        <begin position="263"/>
        <end position="283"/>
    </location>
</feature>
<evidence type="ECO:0000256" key="5">
    <source>
        <dbReference type="SAM" id="Phobius"/>
    </source>
</evidence>
<evidence type="ECO:0000313" key="7">
    <source>
        <dbReference type="Proteomes" id="UP000620046"/>
    </source>
</evidence>
<evidence type="ECO:0008006" key="8">
    <source>
        <dbReference type="Google" id="ProtNLM"/>
    </source>
</evidence>
<proteinExistence type="predicted"/>
<feature type="transmembrane region" description="Helical" evidence="5">
    <location>
        <begin position="205"/>
        <end position="238"/>
    </location>
</feature>
<organism evidence="6 7">
    <name type="scientific">Dyella nitratireducens</name>
    <dbReference type="NCBI Taxonomy" id="1849580"/>
    <lineage>
        <taxon>Bacteria</taxon>
        <taxon>Pseudomonadati</taxon>
        <taxon>Pseudomonadota</taxon>
        <taxon>Gammaproteobacteria</taxon>
        <taxon>Lysobacterales</taxon>
        <taxon>Rhodanobacteraceae</taxon>
        <taxon>Dyella</taxon>
    </lineage>
</organism>
<dbReference type="InterPro" id="IPR007688">
    <property type="entry name" value="Conjugal_tfr_TrbL/VirB6"/>
</dbReference>